<dbReference type="CDD" id="cd06259">
    <property type="entry name" value="YdcF-like"/>
    <property type="match status" value="1"/>
</dbReference>
<dbReference type="EMBL" id="JADQAZ010000001">
    <property type="protein sequence ID" value="MBT0956792.1"/>
    <property type="molecule type" value="Genomic_DNA"/>
</dbReference>
<accession>A0AAP2CPC4</accession>
<dbReference type="AlphaFoldDB" id="A0AAP2CPC4"/>
<dbReference type="GO" id="GO:0005886">
    <property type="term" value="C:plasma membrane"/>
    <property type="evidence" value="ECO:0007669"/>
    <property type="project" value="TreeGrafter"/>
</dbReference>
<comment type="caution">
    <text evidence="2">The sequence shown here is derived from an EMBL/GenBank/DDBJ whole genome shotgun (WGS) entry which is preliminary data.</text>
</comment>
<evidence type="ECO:0000313" key="2">
    <source>
        <dbReference type="EMBL" id="MBT0956792.1"/>
    </source>
</evidence>
<dbReference type="RefSeq" id="WP_327792984.1">
    <property type="nucleotide sequence ID" value="NZ_JADQAZ010000001.1"/>
</dbReference>
<sequence length="213" mass="22677">MRRVLRALLLWGALAFGLTLCGVLGATYLWPDRAPEEMPVADVIVCLGAGMDPDGTLHAPAVARVRACADLHAAGRAPRVLFTGGRAVAGGPSAGERMAELAVSYGVPRGAVSHEDTSLSTLQNALFSQAFLPAEGHLILVTEAFHLPRSWASFKWAGGQELSLYMSERVRVPARRVILREVAAIGFNALRVGAWSAAHWAGLAEGTRDGWLD</sequence>
<organism evidence="2 3">
    <name type="scientific">Harenicola maris</name>
    <dbReference type="NCBI Taxonomy" id="2841044"/>
    <lineage>
        <taxon>Bacteria</taxon>
        <taxon>Pseudomonadati</taxon>
        <taxon>Pseudomonadota</taxon>
        <taxon>Alphaproteobacteria</taxon>
        <taxon>Rhodobacterales</taxon>
        <taxon>Paracoccaceae</taxon>
        <taxon>Harenicola</taxon>
    </lineage>
</organism>
<evidence type="ECO:0000259" key="1">
    <source>
        <dbReference type="Pfam" id="PF02698"/>
    </source>
</evidence>
<keyword evidence="3" id="KW-1185">Reference proteome</keyword>
<dbReference type="PANTHER" id="PTHR30336">
    <property type="entry name" value="INNER MEMBRANE PROTEIN, PROBABLE PERMEASE"/>
    <property type="match status" value="1"/>
</dbReference>
<dbReference type="Gene3D" id="3.40.50.620">
    <property type="entry name" value="HUPs"/>
    <property type="match status" value="1"/>
</dbReference>
<reference evidence="2 3" key="1">
    <citation type="journal article" date="2021" name="Arch. Microbiol.">
        <title>Harenicola maris gen. nov., sp. nov. isolated from the Sea of Japan shallow sediments.</title>
        <authorList>
            <person name="Romanenko L.A."/>
            <person name="Kurilenko V.V."/>
            <person name="Chernysheva N.Y."/>
            <person name="Tekutyeva L.A."/>
            <person name="Velansky P.V."/>
            <person name="Svetashev V.I."/>
            <person name="Isaeva M.P."/>
        </authorList>
    </citation>
    <scope>NUCLEOTIDE SEQUENCE [LARGE SCALE GENOMIC DNA]</scope>
    <source>
        <strain evidence="2 3">KMM 3653</strain>
    </source>
</reference>
<evidence type="ECO:0000313" key="3">
    <source>
        <dbReference type="Proteomes" id="UP001315686"/>
    </source>
</evidence>
<feature type="domain" description="DUF218" evidence="1">
    <location>
        <begin position="42"/>
        <end position="182"/>
    </location>
</feature>
<dbReference type="InterPro" id="IPR051599">
    <property type="entry name" value="Cell_Envelope_Assoc"/>
</dbReference>
<dbReference type="Pfam" id="PF02698">
    <property type="entry name" value="DUF218"/>
    <property type="match status" value="1"/>
</dbReference>
<name>A0AAP2CPC4_9RHOB</name>
<proteinExistence type="predicted"/>
<dbReference type="InterPro" id="IPR003848">
    <property type="entry name" value="DUF218"/>
</dbReference>
<dbReference type="Proteomes" id="UP001315686">
    <property type="component" value="Unassembled WGS sequence"/>
</dbReference>
<dbReference type="InterPro" id="IPR014729">
    <property type="entry name" value="Rossmann-like_a/b/a_fold"/>
</dbReference>
<gene>
    <name evidence="2" type="ORF">IV417_05305</name>
</gene>
<dbReference type="GO" id="GO:0000270">
    <property type="term" value="P:peptidoglycan metabolic process"/>
    <property type="evidence" value="ECO:0007669"/>
    <property type="project" value="TreeGrafter"/>
</dbReference>
<protein>
    <submittedName>
        <fullName evidence="2">YdcF family protein</fullName>
    </submittedName>
</protein>
<dbReference type="PANTHER" id="PTHR30336:SF4">
    <property type="entry name" value="ENVELOPE BIOGENESIS FACTOR ELYC"/>
    <property type="match status" value="1"/>
</dbReference>
<dbReference type="GO" id="GO:0043164">
    <property type="term" value="P:Gram-negative-bacterium-type cell wall biogenesis"/>
    <property type="evidence" value="ECO:0007669"/>
    <property type="project" value="TreeGrafter"/>
</dbReference>